<accession>A0A8J7LSY5</accession>
<dbReference type="AlphaFoldDB" id="A0A8J7LSY5"/>
<reference evidence="2" key="1">
    <citation type="submission" date="2020-12" db="EMBL/GenBank/DDBJ databases">
        <title>Sedimentitalea sp. nov., isolated from sand in Incheon.</title>
        <authorList>
            <person name="Kim W."/>
        </authorList>
    </citation>
    <scope>NUCLEOTIDE SEQUENCE</scope>
    <source>
        <strain evidence="2">CAU 1593</strain>
    </source>
</reference>
<evidence type="ECO:0000313" key="2">
    <source>
        <dbReference type="EMBL" id="MBJ6372519.1"/>
    </source>
</evidence>
<feature type="chain" id="PRO_5035163175" evidence="1">
    <location>
        <begin position="23"/>
        <end position="523"/>
    </location>
</feature>
<evidence type="ECO:0000256" key="1">
    <source>
        <dbReference type="SAM" id="SignalP"/>
    </source>
</evidence>
<keyword evidence="3" id="KW-1185">Reference proteome</keyword>
<organism evidence="2 3">
    <name type="scientific">Sedimentitalea arenosa</name>
    <dbReference type="NCBI Taxonomy" id="2798803"/>
    <lineage>
        <taxon>Bacteria</taxon>
        <taxon>Pseudomonadati</taxon>
        <taxon>Pseudomonadota</taxon>
        <taxon>Alphaproteobacteria</taxon>
        <taxon>Rhodobacterales</taxon>
        <taxon>Paracoccaceae</taxon>
        <taxon>Sedimentitalea</taxon>
    </lineage>
</organism>
<gene>
    <name evidence="2" type="ORF">JF290_13375</name>
</gene>
<dbReference type="EMBL" id="JAELVR010000009">
    <property type="protein sequence ID" value="MBJ6372519.1"/>
    <property type="molecule type" value="Genomic_DNA"/>
</dbReference>
<protein>
    <submittedName>
        <fullName evidence="2">Uncharacterized protein</fullName>
    </submittedName>
</protein>
<evidence type="ECO:0000313" key="3">
    <source>
        <dbReference type="Proteomes" id="UP000619079"/>
    </source>
</evidence>
<name>A0A8J7LSY5_9RHOB</name>
<dbReference type="Proteomes" id="UP000619079">
    <property type="component" value="Unassembled WGS sequence"/>
</dbReference>
<comment type="caution">
    <text evidence="2">The sequence shown here is derived from an EMBL/GenBank/DDBJ whole genome shotgun (WGS) entry which is preliminary data.</text>
</comment>
<sequence length="523" mass="57036">MLRLLAAVAMMACLWPAGTVSAREVVLGADDVRRFGSGPLVAPDIRALPADPALPVIDPAVTGNAAILLKRLVSRGVSHGFGGILYENRDRGHSSLPESLFPNLTFLKYDDTLKEQWRDYGPADEVLIPALLFGNSSTAHTGGAEARSLSRSAMTQPGKAALAFRNYESNSIYIYPEHRDHDAVDLYPGNWPYQIISQGSSGSDLPFMKAVAMTLAAFPGDTRAALERGGLIAPTVQMILRRNLSPVRSREGYLSPSAHPTVFDAKWLQPARMVSQAAAMRPEDIAPMVKLQVLEDGFLRQAGLAGLDEHLYTTPSAIARVWRDIAWEREITVSASPTKDPNGRDLVFEWVILRGDPERIRIEPLDPEGRAARITLAWHDEFTLPPLSLDDSVQRRSSRVDIGVFAWNGRTESAPAFLSVSFPTHQARVYESAPDGTLRIASIDYDAQGRGAAYDPLLHWSAGWSDRFTYAADGSPAGWTRTQGGSSTRFGLGGRSEGAAITYVLDRGDSGWTVLQEVRDTGN</sequence>
<feature type="signal peptide" evidence="1">
    <location>
        <begin position="1"/>
        <end position="22"/>
    </location>
</feature>
<proteinExistence type="predicted"/>
<keyword evidence="1" id="KW-0732">Signal</keyword>
<dbReference type="RefSeq" id="WP_199025399.1">
    <property type="nucleotide sequence ID" value="NZ_JAELVR010000009.1"/>
</dbReference>